<dbReference type="Gene3D" id="1.10.357.10">
    <property type="entry name" value="Tetracycline Repressor, domain 2"/>
    <property type="match status" value="1"/>
</dbReference>
<organism evidence="4 5">
    <name type="scientific">Mucilaginibacter roseus</name>
    <dbReference type="NCBI Taxonomy" id="1528868"/>
    <lineage>
        <taxon>Bacteria</taxon>
        <taxon>Pseudomonadati</taxon>
        <taxon>Bacteroidota</taxon>
        <taxon>Sphingobacteriia</taxon>
        <taxon>Sphingobacteriales</taxon>
        <taxon>Sphingobacteriaceae</taxon>
        <taxon>Mucilaginibacter</taxon>
    </lineage>
</organism>
<dbReference type="PANTHER" id="PTHR43479:SF7">
    <property type="entry name" value="TETR-FAMILY TRANSCRIPTIONAL REGULATOR"/>
    <property type="match status" value="1"/>
</dbReference>
<protein>
    <submittedName>
        <fullName evidence="4">TetR/AcrR family transcriptional regulator</fullName>
    </submittedName>
</protein>
<dbReference type="PRINTS" id="PR00455">
    <property type="entry name" value="HTHTETR"/>
</dbReference>
<evidence type="ECO:0000313" key="4">
    <source>
        <dbReference type="EMBL" id="MCD8742331.1"/>
    </source>
</evidence>
<gene>
    <name evidence="4" type="ORF">LT679_17105</name>
</gene>
<keyword evidence="5" id="KW-1185">Reference proteome</keyword>
<evidence type="ECO:0000313" key="5">
    <source>
        <dbReference type="Proteomes" id="UP001199919"/>
    </source>
</evidence>
<name>A0ABS8U5E4_9SPHI</name>
<feature type="DNA-binding region" description="H-T-H motif" evidence="2">
    <location>
        <begin position="29"/>
        <end position="48"/>
    </location>
</feature>
<reference evidence="4 5" key="1">
    <citation type="submission" date="2021-12" db="EMBL/GenBank/DDBJ databases">
        <title>Mucilaginibacter roseus genome.</title>
        <authorList>
            <person name="Ferreira J.R."/>
            <person name="Newman J.D."/>
        </authorList>
    </citation>
    <scope>NUCLEOTIDE SEQUENCE [LARGE SCALE GENOMIC DNA]</scope>
    <source>
        <strain evidence="4 5">LMG 28454</strain>
    </source>
</reference>
<keyword evidence="1 2" id="KW-0238">DNA-binding</keyword>
<dbReference type="SUPFAM" id="SSF46689">
    <property type="entry name" value="Homeodomain-like"/>
    <property type="match status" value="1"/>
</dbReference>
<dbReference type="EMBL" id="JAJPWV010000006">
    <property type="protein sequence ID" value="MCD8742331.1"/>
    <property type="molecule type" value="Genomic_DNA"/>
</dbReference>
<accession>A0ABS8U5E4</accession>
<dbReference type="Pfam" id="PF00440">
    <property type="entry name" value="TetR_N"/>
    <property type="match status" value="1"/>
</dbReference>
<dbReference type="InterPro" id="IPR009057">
    <property type="entry name" value="Homeodomain-like_sf"/>
</dbReference>
<proteinExistence type="predicted"/>
<dbReference type="PROSITE" id="PS50977">
    <property type="entry name" value="HTH_TETR_2"/>
    <property type="match status" value="1"/>
</dbReference>
<dbReference type="InterPro" id="IPR036271">
    <property type="entry name" value="Tet_transcr_reg_TetR-rel_C_sf"/>
</dbReference>
<evidence type="ECO:0000256" key="2">
    <source>
        <dbReference type="PROSITE-ProRule" id="PRU00335"/>
    </source>
</evidence>
<dbReference type="RefSeq" id="WP_232178888.1">
    <property type="nucleotide sequence ID" value="NZ_JAJPWV010000006.1"/>
</dbReference>
<dbReference type="InterPro" id="IPR050624">
    <property type="entry name" value="HTH-type_Tx_Regulator"/>
</dbReference>
<dbReference type="PANTHER" id="PTHR43479">
    <property type="entry name" value="ACREF/ENVCD OPERON REPRESSOR-RELATED"/>
    <property type="match status" value="1"/>
</dbReference>
<feature type="domain" description="HTH tetR-type" evidence="3">
    <location>
        <begin position="6"/>
        <end position="66"/>
    </location>
</feature>
<dbReference type="SUPFAM" id="SSF48498">
    <property type="entry name" value="Tetracyclin repressor-like, C-terminal domain"/>
    <property type="match status" value="1"/>
</dbReference>
<comment type="caution">
    <text evidence="4">The sequence shown here is derived from an EMBL/GenBank/DDBJ whole genome shotgun (WGS) entry which is preliminary data.</text>
</comment>
<dbReference type="InterPro" id="IPR001647">
    <property type="entry name" value="HTH_TetR"/>
</dbReference>
<evidence type="ECO:0000256" key="1">
    <source>
        <dbReference type="ARBA" id="ARBA00023125"/>
    </source>
</evidence>
<evidence type="ECO:0000259" key="3">
    <source>
        <dbReference type="PROSITE" id="PS50977"/>
    </source>
</evidence>
<dbReference type="Proteomes" id="UP001199919">
    <property type="component" value="Unassembled WGS sequence"/>
</dbReference>
<sequence length="196" mass="22981">MRSRDIDKELLVKQKAIELLVHEGFEGFSMNKLAKACRISVGTLYIYYKDKDDLIVQIAEEESKRMSGMMLEGFDPEASFADGLKQQWKNRAQHMMENRHTVQFFEQLRSSTYQKVIYESYFEEFKIKMSRFMQNAVARGEINPMPIEVYWSVAFAPLYNLVRFNNEGRSIGGAIFVLTDDMIWQTFELVLKALKK</sequence>